<evidence type="ECO:0000256" key="1">
    <source>
        <dbReference type="SAM" id="MobiDB-lite"/>
    </source>
</evidence>
<evidence type="ECO:0000313" key="3">
    <source>
        <dbReference type="Proteomes" id="UP000799640"/>
    </source>
</evidence>
<dbReference type="Proteomes" id="UP000799640">
    <property type="component" value="Unassembled WGS sequence"/>
</dbReference>
<dbReference type="AlphaFoldDB" id="A0A6G1I0T8"/>
<protein>
    <submittedName>
        <fullName evidence="2">Uncharacterized protein</fullName>
    </submittedName>
</protein>
<gene>
    <name evidence="2" type="ORF">EJ06DRAFT_357615</name>
</gene>
<proteinExistence type="predicted"/>
<accession>A0A6G1I0T8</accession>
<dbReference type="EMBL" id="ML996692">
    <property type="protein sequence ID" value="KAF2401736.1"/>
    <property type="molecule type" value="Genomic_DNA"/>
</dbReference>
<feature type="region of interest" description="Disordered" evidence="1">
    <location>
        <begin position="133"/>
        <end position="153"/>
    </location>
</feature>
<feature type="compositionally biased region" description="Polar residues" evidence="1">
    <location>
        <begin position="53"/>
        <end position="70"/>
    </location>
</feature>
<name>A0A6G1I0T8_9PEZI</name>
<organism evidence="2 3">
    <name type="scientific">Trichodelitschia bisporula</name>
    <dbReference type="NCBI Taxonomy" id="703511"/>
    <lineage>
        <taxon>Eukaryota</taxon>
        <taxon>Fungi</taxon>
        <taxon>Dikarya</taxon>
        <taxon>Ascomycota</taxon>
        <taxon>Pezizomycotina</taxon>
        <taxon>Dothideomycetes</taxon>
        <taxon>Dothideomycetes incertae sedis</taxon>
        <taxon>Phaeotrichales</taxon>
        <taxon>Phaeotrichaceae</taxon>
        <taxon>Trichodelitschia</taxon>
    </lineage>
</organism>
<reference evidence="2" key="1">
    <citation type="journal article" date="2020" name="Stud. Mycol.">
        <title>101 Dothideomycetes genomes: a test case for predicting lifestyles and emergence of pathogens.</title>
        <authorList>
            <person name="Haridas S."/>
            <person name="Albert R."/>
            <person name="Binder M."/>
            <person name="Bloem J."/>
            <person name="Labutti K."/>
            <person name="Salamov A."/>
            <person name="Andreopoulos B."/>
            <person name="Baker S."/>
            <person name="Barry K."/>
            <person name="Bills G."/>
            <person name="Bluhm B."/>
            <person name="Cannon C."/>
            <person name="Castanera R."/>
            <person name="Culley D."/>
            <person name="Daum C."/>
            <person name="Ezra D."/>
            <person name="Gonzalez J."/>
            <person name="Henrissat B."/>
            <person name="Kuo A."/>
            <person name="Liang C."/>
            <person name="Lipzen A."/>
            <person name="Lutzoni F."/>
            <person name="Magnuson J."/>
            <person name="Mondo S."/>
            <person name="Nolan M."/>
            <person name="Ohm R."/>
            <person name="Pangilinan J."/>
            <person name="Park H.-J."/>
            <person name="Ramirez L."/>
            <person name="Alfaro M."/>
            <person name="Sun H."/>
            <person name="Tritt A."/>
            <person name="Yoshinaga Y."/>
            <person name="Zwiers L.-H."/>
            <person name="Turgeon B."/>
            <person name="Goodwin S."/>
            <person name="Spatafora J."/>
            <person name="Crous P."/>
            <person name="Grigoriev I."/>
        </authorList>
    </citation>
    <scope>NUCLEOTIDE SEQUENCE</scope>
    <source>
        <strain evidence="2">CBS 262.69</strain>
    </source>
</reference>
<keyword evidence="3" id="KW-1185">Reference proteome</keyword>
<feature type="region of interest" description="Disordered" evidence="1">
    <location>
        <begin position="42"/>
        <end position="72"/>
    </location>
</feature>
<evidence type="ECO:0000313" key="2">
    <source>
        <dbReference type="EMBL" id="KAF2401736.1"/>
    </source>
</evidence>
<sequence>MAAGERAASSSAGLAGEIMVLAHYCCPSVPTREPSLMRERISVPSPHRHLASSLHQQQNLQHPSSVQPSLHSLRHRSCRWTSTVARYTSKVSDTAEAGSQLRRSQPRNCKPVSNAPCICSLRLHSAIRPMCPAAPPPRQQSQRHRRWRLAEGDRDHPRRALHLRTWDDKQAPTDAQWMPLRRCGIWKLP</sequence>